<sequence>MIYCGGKLLQAVNAVQLYNDSKTFVDRPMKEGRDGATLTQGVRDKVSATHCELADWSPHPESFDLILDEDLRTFALKLNDIWKNLCREMKQEVKNSPERFSLIYVPHPFIVPGGRFREFYYWDAYWILKGLLKSGMTDTAKNMILNFAYLIDNYGFVPNGGRVYYLRRSQPPMFIPIVYDYYLATKDKDFVLDMLPLMEKEIQFWMDNRSVNITMDGVSFNMYQYRASSTVPRPESYRQDVITAENATDDNEKLLLYQNIASAAEAGWDFSTRWFADKESLASVETTNILPVDLNAFICYNLHILGNLHGEVGKFSTVLFSPSNCEVNCSLGNEQKSNTWITEYIKFRGRFEKVFYVEEAKGWYDYNLRSKKHNTEFYASMAAPLYTQCYDPLSTSKTDDLYNKLEEMGVFNFTGGIPTR</sequence>
<dbReference type="Pfam" id="PF01204">
    <property type="entry name" value="Trehalase"/>
    <property type="match status" value="1"/>
</dbReference>
<evidence type="ECO:0000256" key="5">
    <source>
        <dbReference type="ARBA" id="ARBA00022801"/>
    </source>
</evidence>
<dbReference type="Proteomes" id="UP000053660">
    <property type="component" value="Unassembled WGS sequence"/>
</dbReference>
<evidence type="ECO:0000256" key="6">
    <source>
        <dbReference type="ARBA" id="ARBA00023295"/>
    </source>
</evidence>
<gene>
    <name evidence="8" type="ORF">OESDEN_08014</name>
</gene>
<keyword evidence="9" id="KW-1185">Reference proteome</keyword>
<keyword evidence="6 7" id="KW-0326">Glycosidase</keyword>
<evidence type="ECO:0000313" key="8">
    <source>
        <dbReference type="EMBL" id="KHJ92105.1"/>
    </source>
</evidence>
<dbReference type="GO" id="GO:0004555">
    <property type="term" value="F:alpha,alpha-trehalase activity"/>
    <property type="evidence" value="ECO:0007669"/>
    <property type="project" value="UniProtKB-EC"/>
</dbReference>
<dbReference type="Gene3D" id="1.50.10.10">
    <property type="match status" value="1"/>
</dbReference>
<dbReference type="InterPro" id="IPR001661">
    <property type="entry name" value="Glyco_hydro_37"/>
</dbReference>
<dbReference type="InterPro" id="IPR018232">
    <property type="entry name" value="Glyco_hydro_37_CS"/>
</dbReference>
<comment type="similarity">
    <text evidence="2 7">Belongs to the glycosyl hydrolase 37 family.</text>
</comment>
<protein>
    <recommendedName>
        <fullName evidence="4 7">Trehalase</fullName>
        <ecNumber evidence="3 7">3.2.1.28</ecNumber>
    </recommendedName>
    <alternativeName>
        <fullName evidence="7">Alpha-trehalose glucohydrolase</fullName>
    </alternativeName>
</protein>
<name>A0A0B1T9S7_OESDE</name>
<evidence type="ECO:0000256" key="3">
    <source>
        <dbReference type="ARBA" id="ARBA00012757"/>
    </source>
</evidence>
<accession>A0A0B1T9S7</accession>
<dbReference type="PANTHER" id="PTHR23403:SF1">
    <property type="entry name" value="TREHALASE"/>
    <property type="match status" value="1"/>
</dbReference>
<evidence type="ECO:0000256" key="7">
    <source>
        <dbReference type="RuleBase" id="RU361180"/>
    </source>
</evidence>
<dbReference type="InterPro" id="IPR012341">
    <property type="entry name" value="6hp_glycosidase-like_sf"/>
</dbReference>
<evidence type="ECO:0000256" key="4">
    <source>
        <dbReference type="ARBA" id="ARBA00019905"/>
    </source>
</evidence>
<proteinExistence type="inferred from homology"/>
<dbReference type="EC" id="3.2.1.28" evidence="3 7"/>
<dbReference type="AlphaFoldDB" id="A0A0B1T9S7"/>
<dbReference type="PANTHER" id="PTHR23403">
    <property type="entry name" value="TREHALASE"/>
    <property type="match status" value="1"/>
</dbReference>
<evidence type="ECO:0000256" key="2">
    <source>
        <dbReference type="ARBA" id="ARBA00005615"/>
    </source>
</evidence>
<organism evidence="8 9">
    <name type="scientific">Oesophagostomum dentatum</name>
    <name type="common">Nodular worm</name>
    <dbReference type="NCBI Taxonomy" id="61180"/>
    <lineage>
        <taxon>Eukaryota</taxon>
        <taxon>Metazoa</taxon>
        <taxon>Ecdysozoa</taxon>
        <taxon>Nematoda</taxon>
        <taxon>Chromadorea</taxon>
        <taxon>Rhabditida</taxon>
        <taxon>Rhabditina</taxon>
        <taxon>Rhabditomorpha</taxon>
        <taxon>Strongyloidea</taxon>
        <taxon>Strongylidae</taxon>
        <taxon>Oesophagostomum</taxon>
    </lineage>
</organism>
<comment type="catalytic activity">
    <reaction evidence="1 7">
        <text>alpha,alpha-trehalose + H2O = alpha-D-glucose + beta-D-glucose</text>
        <dbReference type="Rhea" id="RHEA:32675"/>
        <dbReference type="ChEBI" id="CHEBI:15377"/>
        <dbReference type="ChEBI" id="CHEBI:15903"/>
        <dbReference type="ChEBI" id="CHEBI:16551"/>
        <dbReference type="ChEBI" id="CHEBI:17925"/>
        <dbReference type="EC" id="3.2.1.28"/>
    </reaction>
</comment>
<evidence type="ECO:0000313" key="9">
    <source>
        <dbReference type="Proteomes" id="UP000053660"/>
    </source>
</evidence>
<dbReference type="InterPro" id="IPR008928">
    <property type="entry name" value="6-hairpin_glycosidase_sf"/>
</dbReference>
<dbReference type="OrthoDB" id="3542292at2759"/>
<dbReference type="GO" id="GO:0005993">
    <property type="term" value="P:trehalose catabolic process"/>
    <property type="evidence" value="ECO:0007669"/>
    <property type="project" value="TreeGrafter"/>
</dbReference>
<evidence type="ECO:0000256" key="1">
    <source>
        <dbReference type="ARBA" id="ARBA00001576"/>
    </source>
</evidence>
<keyword evidence="5 7" id="KW-0378">Hydrolase</keyword>
<dbReference type="EMBL" id="KN551559">
    <property type="protein sequence ID" value="KHJ92105.1"/>
    <property type="molecule type" value="Genomic_DNA"/>
</dbReference>
<dbReference type="PROSITE" id="PS00927">
    <property type="entry name" value="TREHALASE_1"/>
    <property type="match status" value="1"/>
</dbReference>
<reference evidence="8 9" key="1">
    <citation type="submission" date="2014-03" db="EMBL/GenBank/DDBJ databases">
        <title>Draft genome of the hookworm Oesophagostomum dentatum.</title>
        <authorList>
            <person name="Mitreva M."/>
        </authorList>
    </citation>
    <scope>NUCLEOTIDE SEQUENCE [LARGE SCALE GENOMIC DNA]</scope>
    <source>
        <strain evidence="8 9">OD-Hann</strain>
    </source>
</reference>
<dbReference type="SUPFAM" id="SSF48208">
    <property type="entry name" value="Six-hairpin glycosidases"/>
    <property type="match status" value="1"/>
</dbReference>
<dbReference type="PRINTS" id="PR00744">
    <property type="entry name" value="GLHYDRLASE37"/>
</dbReference>